<dbReference type="InterPro" id="IPR012759">
    <property type="entry name" value="RNA_pol_sigma_RpoH_proteobac"/>
</dbReference>
<evidence type="ECO:0000259" key="9">
    <source>
        <dbReference type="PROSITE" id="PS00716"/>
    </source>
</evidence>
<sequence>MSTAAALPAVPSGPSLSRYIDQVHRFPILGAKEEYVLATAWREHGDIEAARRLVTSHLRLVVKIAAGYRGYGLPLQDLIGEGNLGLMRAVRTFEPERGFRLSTYAMWWIKASIQEYILRSWSLVKLGTTAAQKKLFFALARLKRKLGEFGGGDLKPESVTHIARTLAVPETDVVEVNRRLVQPVTSLNAPASADGTGQIQDFLADERPSVEDQLAERSETGRRQALLRRAMAEVLNPREQAILTARRLSASPQTLEELAGVYGVSRERIRQIEERAFEKVARRVLALSNEMPTARETA</sequence>
<dbReference type="NCBIfam" id="TIGR02392">
    <property type="entry name" value="rpoH_proteo"/>
    <property type="match status" value="1"/>
</dbReference>
<evidence type="ECO:0000256" key="6">
    <source>
        <dbReference type="ARBA" id="ARBA00023125"/>
    </source>
</evidence>
<comment type="similarity">
    <text evidence="1">Belongs to the sigma-70 factor family.</text>
</comment>
<name>A0ABS4SWY4_9PROT</name>
<dbReference type="SUPFAM" id="SSF88946">
    <property type="entry name" value="Sigma2 domain of RNA polymerase sigma factors"/>
    <property type="match status" value="1"/>
</dbReference>
<dbReference type="CDD" id="cd06171">
    <property type="entry name" value="Sigma70_r4"/>
    <property type="match status" value="1"/>
</dbReference>
<dbReference type="PRINTS" id="PR00046">
    <property type="entry name" value="SIGMA70FCT"/>
</dbReference>
<evidence type="ECO:0000256" key="8">
    <source>
        <dbReference type="NCBIfam" id="TIGR02392"/>
    </source>
</evidence>
<dbReference type="PANTHER" id="PTHR30376:SF3">
    <property type="entry name" value="RNA POLYMERASE SIGMA FACTOR RPOH"/>
    <property type="match status" value="1"/>
</dbReference>
<feature type="domain" description="RNA polymerase sigma-70" evidence="9">
    <location>
        <begin position="254"/>
        <end position="280"/>
    </location>
</feature>
<dbReference type="PIRSF" id="PIRSF000770">
    <property type="entry name" value="RNA_pol_sigma-SigE/K"/>
    <property type="match status" value="1"/>
</dbReference>
<evidence type="ECO:0000256" key="1">
    <source>
        <dbReference type="ARBA" id="ARBA00007788"/>
    </source>
</evidence>
<comment type="caution">
    <text evidence="10">The sequence shown here is derived from an EMBL/GenBank/DDBJ whole genome shotgun (WGS) entry which is preliminary data.</text>
</comment>
<dbReference type="InterPro" id="IPR007630">
    <property type="entry name" value="RNA_pol_sigma70_r4"/>
</dbReference>
<organism evidence="10 11">
    <name type="scientific">Azospirillum rugosum</name>
    <dbReference type="NCBI Taxonomy" id="416170"/>
    <lineage>
        <taxon>Bacteria</taxon>
        <taxon>Pseudomonadati</taxon>
        <taxon>Pseudomonadota</taxon>
        <taxon>Alphaproteobacteria</taxon>
        <taxon>Rhodospirillales</taxon>
        <taxon>Azospirillaceae</taxon>
        <taxon>Azospirillum</taxon>
    </lineage>
</organism>
<dbReference type="PANTHER" id="PTHR30376">
    <property type="entry name" value="SIGMA FACTOR RPOH HEAT SHOCK RELATED"/>
    <property type="match status" value="1"/>
</dbReference>
<dbReference type="InterPro" id="IPR007627">
    <property type="entry name" value="RNA_pol_sigma70_r2"/>
</dbReference>
<keyword evidence="2" id="KW-0963">Cytoplasm</keyword>
<keyword evidence="5" id="KW-0731">Sigma factor</keyword>
<dbReference type="PROSITE" id="PS00716">
    <property type="entry name" value="SIGMA70_2"/>
    <property type="match status" value="1"/>
</dbReference>
<dbReference type="InterPro" id="IPR013324">
    <property type="entry name" value="RNA_pol_sigma_r3/r4-like"/>
</dbReference>
<dbReference type="InterPro" id="IPR014284">
    <property type="entry name" value="RNA_pol_sigma-70_dom"/>
</dbReference>
<reference evidence="10 11" key="1">
    <citation type="submission" date="2021-03" db="EMBL/GenBank/DDBJ databases">
        <title>Genomic Encyclopedia of Type Strains, Phase III (KMG-III): the genomes of soil and plant-associated and newly described type strains.</title>
        <authorList>
            <person name="Whitman W."/>
        </authorList>
    </citation>
    <scope>NUCLEOTIDE SEQUENCE [LARGE SCALE GENOMIC DNA]</scope>
    <source>
        <strain evidence="10 11">IMMIB AFH-6</strain>
    </source>
</reference>
<dbReference type="Proteomes" id="UP000781958">
    <property type="component" value="Unassembled WGS sequence"/>
</dbReference>
<dbReference type="InterPro" id="IPR013325">
    <property type="entry name" value="RNA_pol_sigma_r2"/>
</dbReference>
<dbReference type="EMBL" id="JAGINP010000039">
    <property type="protein sequence ID" value="MBP2297056.1"/>
    <property type="molecule type" value="Genomic_DNA"/>
</dbReference>
<keyword evidence="7" id="KW-0804">Transcription</keyword>
<dbReference type="Pfam" id="PF04545">
    <property type="entry name" value="Sigma70_r4"/>
    <property type="match status" value="1"/>
</dbReference>
<dbReference type="Pfam" id="PF04542">
    <property type="entry name" value="Sigma70_r2"/>
    <property type="match status" value="1"/>
</dbReference>
<gene>
    <name evidence="10" type="ORF">J2851_006875</name>
</gene>
<dbReference type="NCBIfam" id="NF005143">
    <property type="entry name" value="PRK06596.1"/>
    <property type="match status" value="1"/>
</dbReference>
<dbReference type="NCBIfam" id="TIGR02937">
    <property type="entry name" value="sigma70-ECF"/>
    <property type="match status" value="1"/>
</dbReference>
<keyword evidence="3" id="KW-0805">Transcription regulation</keyword>
<keyword evidence="11" id="KW-1185">Reference proteome</keyword>
<dbReference type="RefSeq" id="WP_209773204.1">
    <property type="nucleotide sequence ID" value="NZ_JAGINP010000039.1"/>
</dbReference>
<evidence type="ECO:0000256" key="5">
    <source>
        <dbReference type="ARBA" id="ARBA00023082"/>
    </source>
</evidence>
<proteinExistence type="inferred from homology"/>
<accession>A0ABS4SWY4</accession>
<dbReference type="Gene3D" id="1.10.10.10">
    <property type="entry name" value="Winged helix-like DNA-binding domain superfamily/Winged helix DNA-binding domain"/>
    <property type="match status" value="1"/>
</dbReference>
<evidence type="ECO:0000313" key="11">
    <source>
        <dbReference type="Proteomes" id="UP000781958"/>
    </source>
</evidence>
<dbReference type="InterPro" id="IPR036388">
    <property type="entry name" value="WH-like_DNA-bd_sf"/>
</dbReference>
<evidence type="ECO:0000313" key="10">
    <source>
        <dbReference type="EMBL" id="MBP2297056.1"/>
    </source>
</evidence>
<protein>
    <recommendedName>
        <fullName evidence="8">RNA polymerase sigma factor RpoH</fullName>
    </recommendedName>
</protein>
<evidence type="ECO:0000256" key="4">
    <source>
        <dbReference type="ARBA" id="ARBA00023016"/>
    </source>
</evidence>
<evidence type="ECO:0000256" key="2">
    <source>
        <dbReference type="ARBA" id="ARBA00022490"/>
    </source>
</evidence>
<evidence type="ECO:0000256" key="3">
    <source>
        <dbReference type="ARBA" id="ARBA00023015"/>
    </source>
</evidence>
<dbReference type="InterPro" id="IPR050813">
    <property type="entry name" value="Sigma-70_Factor"/>
</dbReference>
<keyword evidence="4" id="KW-0346">Stress response</keyword>
<dbReference type="Gene3D" id="1.10.601.10">
    <property type="entry name" value="RNA Polymerase Primary Sigma Factor"/>
    <property type="match status" value="1"/>
</dbReference>
<keyword evidence="6" id="KW-0238">DNA-binding</keyword>
<dbReference type="InterPro" id="IPR000943">
    <property type="entry name" value="RNA_pol_sigma70"/>
</dbReference>
<dbReference type="SUPFAM" id="SSF88659">
    <property type="entry name" value="Sigma3 and sigma4 domains of RNA polymerase sigma factors"/>
    <property type="match status" value="1"/>
</dbReference>
<evidence type="ECO:0000256" key="7">
    <source>
        <dbReference type="ARBA" id="ARBA00023163"/>
    </source>
</evidence>